<feature type="domain" description="Transposon Tn7 transposition protein TnsD C-terminal" evidence="2">
    <location>
        <begin position="355"/>
        <end position="524"/>
    </location>
</feature>
<dbReference type="Pfam" id="PF06527">
    <property type="entry name" value="TniQ"/>
    <property type="match status" value="1"/>
</dbReference>
<sequence length="643" mass="74630">MYLLPNETIPGFMARTQRLAIHHKADNFYQSILDCNYSQTCGVATYRLKKLSELLDIDQHKLILEHTAYPYFSYFMTKKHTESLHKALCSETYKPLESETGSVNSRLGIPNYHSFCPLCAEQNIQQFGVAYYHQIHTLPAVSACYIHGCKLVRKPIQPKILSIPDMRNPKIIEASKKEILFAKLSARLCEKSEKTPSLANHRASYQQKLSDLGYTTESGKIRSEKLLSDIRYFWRELLVDSDLRYLRTDGKQHHFVRDVLGPANKRTHPVKHILLLGFINHLQPSPEKIKQKAKKIVNSCSQSDIKKAIDLLRQGVSLNKTAELSGVSYYTVRKLIVIHKIPYNTKPRKITPSQEKEAIKLLKTGLSMKKIGERVGLSESGIDNLLNEYPKIRAKRRKLKKQLYATTLAHYREQSIQIIKANQHLTRKELMCLNPAMFIWLKNHDKKWLYHQMPVPLSPAQVQACRYRDQKKFWDIKQQLAIQSLQKFARNVIVSPPKNQRLSVTFILKQLAIRNTQTHIRRTMPIFWQQLTRMAENYEDFQLRKLYGLYQSQPSLFTVHSAKTLLRMAAAYPPVSDGVLEQAKLFQKGDKRYYRPKVQYWLLLKTTSPYPVQQPYCLAFECQDTCRQPLSLAAIKISHHPVQ</sequence>
<reference evidence="3" key="1">
    <citation type="journal article" date="2017" name="Appl. Environ. Microbiol.">
        <title>Molecular characterization of an Endozoicomonas-like organism causing infection in king scallop Pecten maximus L.</title>
        <authorList>
            <person name="Cano I."/>
            <person name="van Aerle R."/>
            <person name="Ross S."/>
            <person name="Verner-Jeffreys D.W."/>
            <person name="Paley R.K."/>
            <person name="Rimmer G."/>
            <person name="Ryder D."/>
            <person name="Hooper P."/>
            <person name="Stone D."/>
            <person name="Feist S.W."/>
        </authorList>
    </citation>
    <scope>NUCLEOTIDE SEQUENCE</scope>
</reference>
<accession>A0A2H9T7P2</accession>
<gene>
    <name evidence="3" type="ORF">CI610_01781</name>
</gene>
<dbReference type="EMBL" id="NSIT01000083">
    <property type="protein sequence ID" value="PJE79251.1"/>
    <property type="molecule type" value="Genomic_DNA"/>
</dbReference>
<protein>
    <submittedName>
        <fullName evidence="3">Uncharacterized protein</fullName>
    </submittedName>
</protein>
<comment type="caution">
    <text evidence="3">The sequence shown here is derived from an EMBL/GenBank/DDBJ whole genome shotgun (WGS) entry which is preliminary data.</text>
</comment>
<evidence type="ECO:0000313" key="3">
    <source>
        <dbReference type="EMBL" id="PJE79251.1"/>
    </source>
</evidence>
<dbReference type="Pfam" id="PF15978">
    <property type="entry name" value="TnsD"/>
    <property type="match status" value="2"/>
</dbReference>
<evidence type="ECO:0000259" key="2">
    <source>
        <dbReference type="Pfam" id="PF15978"/>
    </source>
</evidence>
<dbReference type="Gene3D" id="1.10.10.60">
    <property type="entry name" value="Homeodomain-like"/>
    <property type="match status" value="1"/>
</dbReference>
<organism evidence="3">
    <name type="scientific">invertebrate metagenome</name>
    <dbReference type="NCBI Taxonomy" id="1711999"/>
    <lineage>
        <taxon>unclassified sequences</taxon>
        <taxon>metagenomes</taxon>
        <taxon>organismal metagenomes</taxon>
    </lineage>
</organism>
<proteinExistence type="predicted"/>
<dbReference type="InterPro" id="IPR009492">
    <property type="entry name" value="TniQ"/>
</dbReference>
<feature type="domain" description="Transposon Tn7 transposition protein TnsD C-terminal" evidence="2">
    <location>
        <begin position="182"/>
        <end position="281"/>
    </location>
</feature>
<feature type="domain" description="TniQ" evidence="1">
    <location>
        <begin position="4"/>
        <end position="151"/>
    </location>
</feature>
<dbReference type="AlphaFoldDB" id="A0A2H9T7P2"/>
<dbReference type="InterPro" id="IPR032750">
    <property type="entry name" value="TnsD_C"/>
</dbReference>
<name>A0A2H9T7P2_9ZZZZ</name>
<evidence type="ECO:0000259" key="1">
    <source>
        <dbReference type="Pfam" id="PF06527"/>
    </source>
</evidence>